<name>A0A411HKS0_9GAMM</name>
<dbReference type="AlphaFoldDB" id="A0A411HKS0"/>
<dbReference type="KEGG" id="xbc:ELE36_12420"/>
<evidence type="ECO:0000313" key="2">
    <source>
        <dbReference type="Proteomes" id="UP000291562"/>
    </source>
</evidence>
<gene>
    <name evidence="1" type="ORF">ELE36_12420</name>
</gene>
<sequence length="227" mass="26439">MFKFLLKFKQSGKRSTPAPAFDKLAGAENLSDEGLTRFLREAIASQNSTFGALFLVAVANWRYDYIIMKQVVQFGLGFTDSLEGYAQFQTYLLEKHRSNTLEDEIARRAIIYRYLAALTHMLTFRARKRPELWDDVADFWVAVLPGARAIRRTIEETALWRADDTKEFSEVTTEVDGENYCLRHLLPQEIRSHAKINEWREKDWSHEQRAEMEQLDAEIGRMINGPR</sequence>
<dbReference type="EMBL" id="CP035704">
    <property type="protein sequence ID" value="QBB71091.1"/>
    <property type="molecule type" value="Genomic_DNA"/>
</dbReference>
<protein>
    <submittedName>
        <fullName evidence="1">Uncharacterized protein</fullName>
    </submittedName>
</protein>
<keyword evidence="2" id="KW-1185">Reference proteome</keyword>
<reference evidence="1 2" key="1">
    <citation type="submission" date="2019-01" db="EMBL/GenBank/DDBJ databases">
        <title>Pseudolysobacter antarctica gen. nov., sp. nov., isolated from Fildes Peninsula, Antarctica.</title>
        <authorList>
            <person name="Wei Z."/>
            <person name="Peng F."/>
        </authorList>
    </citation>
    <scope>NUCLEOTIDE SEQUENCE [LARGE SCALE GENOMIC DNA]</scope>
    <source>
        <strain evidence="1 2">AQ6-296</strain>
    </source>
</reference>
<dbReference type="Proteomes" id="UP000291562">
    <property type="component" value="Chromosome"/>
</dbReference>
<accession>A0A411HKS0</accession>
<proteinExistence type="predicted"/>
<evidence type="ECO:0000313" key="1">
    <source>
        <dbReference type="EMBL" id="QBB71091.1"/>
    </source>
</evidence>
<dbReference type="RefSeq" id="WP_129833756.1">
    <property type="nucleotide sequence ID" value="NZ_CP035704.1"/>
</dbReference>
<organism evidence="1 2">
    <name type="scientific">Pseudolysobacter antarcticus</name>
    <dbReference type="NCBI Taxonomy" id="2511995"/>
    <lineage>
        <taxon>Bacteria</taxon>
        <taxon>Pseudomonadati</taxon>
        <taxon>Pseudomonadota</taxon>
        <taxon>Gammaproteobacteria</taxon>
        <taxon>Lysobacterales</taxon>
        <taxon>Rhodanobacteraceae</taxon>
        <taxon>Pseudolysobacter</taxon>
    </lineage>
</organism>